<evidence type="ECO:0000313" key="1">
    <source>
        <dbReference type="Proteomes" id="UP000887540"/>
    </source>
</evidence>
<name>A0A914DHX4_9BILA</name>
<dbReference type="WBParaSite" id="ACRNAN_scaffold2656.g23915.t1">
    <property type="protein sequence ID" value="ACRNAN_scaffold2656.g23915.t1"/>
    <property type="gene ID" value="ACRNAN_scaffold2656.g23915"/>
</dbReference>
<organism evidence="1 2">
    <name type="scientific">Acrobeloides nanus</name>
    <dbReference type="NCBI Taxonomy" id="290746"/>
    <lineage>
        <taxon>Eukaryota</taxon>
        <taxon>Metazoa</taxon>
        <taxon>Ecdysozoa</taxon>
        <taxon>Nematoda</taxon>
        <taxon>Chromadorea</taxon>
        <taxon>Rhabditida</taxon>
        <taxon>Tylenchina</taxon>
        <taxon>Cephalobomorpha</taxon>
        <taxon>Cephaloboidea</taxon>
        <taxon>Cephalobidae</taxon>
        <taxon>Acrobeloides</taxon>
    </lineage>
</organism>
<dbReference type="Proteomes" id="UP000887540">
    <property type="component" value="Unplaced"/>
</dbReference>
<evidence type="ECO:0000313" key="2">
    <source>
        <dbReference type="WBParaSite" id="ACRNAN_scaffold2656.g23915.t1"/>
    </source>
</evidence>
<keyword evidence="1" id="KW-1185">Reference proteome</keyword>
<sequence length="93" mass="10894">MSRRNANKALEALAKMSNVYKAVRPQNMDTKNMKVDLEELEVEFGELDLKIIKAAKEDFDHYANKALAELTQYHLYEMTKSAHWTIRTRQTFT</sequence>
<dbReference type="AlphaFoldDB" id="A0A914DHX4"/>
<proteinExistence type="predicted"/>
<accession>A0A914DHX4</accession>
<reference evidence="2" key="1">
    <citation type="submission" date="2022-11" db="UniProtKB">
        <authorList>
            <consortium name="WormBaseParasite"/>
        </authorList>
    </citation>
    <scope>IDENTIFICATION</scope>
</reference>
<protein>
    <submittedName>
        <fullName evidence="2">Uncharacterized protein</fullName>
    </submittedName>
</protein>